<feature type="compositionally biased region" description="Basic and acidic residues" evidence="1">
    <location>
        <begin position="985"/>
        <end position="996"/>
    </location>
</feature>
<evidence type="ECO:0000313" key="3">
    <source>
        <dbReference type="Proteomes" id="UP000002009"/>
    </source>
</evidence>
<feature type="compositionally biased region" description="Pro residues" evidence="1">
    <location>
        <begin position="677"/>
        <end position="708"/>
    </location>
</feature>
<feature type="compositionally biased region" description="Basic residues" evidence="1">
    <location>
        <begin position="997"/>
        <end position="1025"/>
    </location>
</feature>
<feature type="compositionally biased region" description="Pro residues" evidence="1">
    <location>
        <begin position="647"/>
        <end position="658"/>
    </location>
</feature>
<reference evidence="2 3" key="1">
    <citation type="journal article" date="2009" name="Science">
        <title>Green evolution and dynamic adaptations revealed by genomes of the marine picoeukaryotes Micromonas.</title>
        <authorList>
            <person name="Worden A.Z."/>
            <person name="Lee J.H."/>
            <person name="Mock T."/>
            <person name="Rouze P."/>
            <person name="Simmons M.P."/>
            <person name="Aerts A.L."/>
            <person name="Allen A.E."/>
            <person name="Cuvelier M.L."/>
            <person name="Derelle E."/>
            <person name="Everett M.V."/>
            <person name="Foulon E."/>
            <person name="Grimwood J."/>
            <person name="Gundlach H."/>
            <person name="Henrissat B."/>
            <person name="Napoli C."/>
            <person name="McDonald S.M."/>
            <person name="Parker M.S."/>
            <person name="Rombauts S."/>
            <person name="Salamov A."/>
            <person name="Von Dassow P."/>
            <person name="Badger J.H."/>
            <person name="Coutinho P.M."/>
            <person name="Demir E."/>
            <person name="Dubchak I."/>
            <person name="Gentemann C."/>
            <person name="Eikrem W."/>
            <person name="Gready J.E."/>
            <person name="John U."/>
            <person name="Lanier W."/>
            <person name="Lindquist E.A."/>
            <person name="Lucas S."/>
            <person name="Mayer K.F."/>
            <person name="Moreau H."/>
            <person name="Not F."/>
            <person name="Otillar R."/>
            <person name="Panaud O."/>
            <person name="Pangilinan J."/>
            <person name="Paulsen I."/>
            <person name="Piegu B."/>
            <person name="Poliakov A."/>
            <person name="Robbens S."/>
            <person name="Schmutz J."/>
            <person name="Toulza E."/>
            <person name="Wyss T."/>
            <person name="Zelensky A."/>
            <person name="Zhou K."/>
            <person name="Armbrust E.V."/>
            <person name="Bhattacharya D."/>
            <person name="Goodenough U.W."/>
            <person name="Van de Peer Y."/>
            <person name="Grigoriev I.V."/>
        </authorList>
    </citation>
    <scope>NUCLEOTIDE SEQUENCE [LARGE SCALE GENOMIC DNA]</scope>
    <source>
        <strain evidence="3">RCC299 / NOUM17</strain>
    </source>
</reference>
<feature type="region of interest" description="Disordered" evidence="1">
    <location>
        <begin position="572"/>
        <end position="821"/>
    </location>
</feature>
<feature type="compositionally biased region" description="Basic and acidic residues" evidence="1">
    <location>
        <begin position="239"/>
        <end position="254"/>
    </location>
</feature>
<feature type="compositionally biased region" description="Acidic residues" evidence="1">
    <location>
        <begin position="627"/>
        <end position="636"/>
    </location>
</feature>
<feature type="region of interest" description="Disordered" evidence="1">
    <location>
        <begin position="509"/>
        <end position="540"/>
    </location>
</feature>
<feature type="compositionally biased region" description="Acidic residues" evidence="1">
    <location>
        <begin position="307"/>
        <end position="317"/>
    </location>
</feature>
<feature type="region of interest" description="Disordered" evidence="1">
    <location>
        <begin position="205"/>
        <end position="254"/>
    </location>
</feature>
<feature type="compositionally biased region" description="Low complexity" evidence="1">
    <location>
        <begin position="40"/>
        <end position="59"/>
    </location>
</feature>
<dbReference type="GeneID" id="8243224"/>
<dbReference type="KEGG" id="mis:MICPUN_58188"/>
<feature type="compositionally biased region" description="Acidic residues" evidence="1">
    <location>
        <begin position="288"/>
        <end position="297"/>
    </location>
</feature>
<feature type="region of interest" description="Disordered" evidence="1">
    <location>
        <begin position="1"/>
        <end position="60"/>
    </location>
</feature>
<accession>C1E4X2</accession>
<feature type="compositionally biased region" description="Basic and acidic residues" evidence="1">
    <location>
        <begin position="509"/>
        <end position="530"/>
    </location>
</feature>
<feature type="region of interest" description="Disordered" evidence="1">
    <location>
        <begin position="957"/>
        <end position="1053"/>
    </location>
</feature>
<feature type="region of interest" description="Disordered" evidence="1">
    <location>
        <begin position="288"/>
        <end position="317"/>
    </location>
</feature>
<feature type="compositionally biased region" description="Low complexity" evidence="1">
    <location>
        <begin position="966"/>
        <end position="984"/>
    </location>
</feature>
<organism evidence="2 3">
    <name type="scientific">Micromonas commoda (strain RCC299 / NOUM17 / CCMP2709)</name>
    <name type="common">Picoplanktonic green alga</name>
    <dbReference type="NCBI Taxonomy" id="296587"/>
    <lineage>
        <taxon>Eukaryota</taxon>
        <taxon>Viridiplantae</taxon>
        <taxon>Chlorophyta</taxon>
        <taxon>Mamiellophyceae</taxon>
        <taxon>Mamiellales</taxon>
        <taxon>Mamiellaceae</taxon>
        <taxon>Micromonas</taxon>
    </lineage>
</organism>
<dbReference type="Proteomes" id="UP000002009">
    <property type="component" value="Chromosome 4"/>
</dbReference>
<feature type="region of interest" description="Disordered" evidence="1">
    <location>
        <begin position="336"/>
        <end position="373"/>
    </location>
</feature>
<feature type="compositionally biased region" description="Basic and acidic residues" evidence="1">
    <location>
        <begin position="798"/>
        <end position="821"/>
    </location>
</feature>
<feature type="compositionally biased region" description="Low complexity" evidence="1">
    <location>
        <begin position="659"/>
        <end position="676"/>
    </location>
</feature>
<protein>
    <submittedName>
        <fullName evidence="2">Uncharacterized protein</fullName>
    </submittedName>
</protein>
<gene>
    <name evidence="2" type="ORF">MICPUN_58188</name>
</gene>
<dbReference type="RefSeq" id="XP_002501533.1">
    <property type="nucleotide sequence ID" value="XM_002501487.1"/>
</dbReference>
<keyword evidence="3" id="KW-1185">Reference proteome</keyword>
<feature type="compositionally biased region" description="Basic and acidic residues" evidence="1">
    <location>
        <begin position="758"/>
        <end position="779"/>
    </location>
</feature>
<dbReference type="EMBL" id="CP001325">
    <property type="protein sequence ID" value="ACO62791.1"/>
    <property type="molecule type" value="Genomic_DNA"/>
</dbReference>
<sequence>MSCGAIWLPFLSTRADDDDDDDAPASSPAMRPDPPPEESPAPAAKSAPAPAEAALSSPVAIPPLEPRLRIHYDGPLRWNDHPELTQRLEDATAALEAAGWTSVLQHMPKGVRTPEGVFSFMPTLHAVMNVKGVTKTQLTNRLASKRSKQRAALPYPFGAGVSHPDPEPEPVPKPVPVQEREQLVLGYESKKFGSLKKLTDSLATILPGDDNPVKLGKAADRSPSSTEPSIKRRRRRPLRRVDEPLDPSEEREMVRESIRRSLVEHGTRDQGVGEKDVDAFIADVMNIEDDGLGDDSSPEQGTPVAPTDDEDEDEDEETLAGMLDRHKKQIQAKAAMKKTVNARKSRLEPKARARARGAVVQEPPPPPPTDAFALPRREPFKMPKIAMPPHPMTSSARLAWDLAESKLAAGDPVRAEVAIEEFSNAAMAIGSQSHGEAARALTRLAGMNIPFEVLSKLGDCPKHVKRWAKSGGTREIRDAASLCVERWEKVARTSQEEGFRVWVREEAARARRARDPEPEPEPEPFHHDSRATFASGYYASPDRRIDPEVAYLESHADRAEAAMDGEEALGRAITALNASPGKKTSAPEPAAFGSPHPNPESEPAAPVLVDAPPPPPILGEPVADVIAFDDEKDDEKDATPAPVLMEVPPPPPPPPPCPAVAKAPPRSSESPPTVREVPPPPPPPPRGRAGGTPPPPGPYGTREGPPPTTTTAPYLAPPPPDARDRNVRPRDRDGTREGQSPARPASDHIGAVAAEPGEITKRGVDETLPEPRRGDEKKRQSLGYHCPSCDCDVPANGREQHESGTKHREKEKDFLARTRSSDRRKRVVKVVVQRAGPASGDLRDRIDRTPTGPRPVVRDEIAGVVEASAAPELPVVQTTSSGWDGLPEAEAMAQPVMVPLAQGLVPMLPVTSLLPVRTARGNVVYMAPMQPILGGTSDDPGFIAVDDQVTTRINSRINSRWHASETTTTRTMTTETMRSGSETGRMTREEWELERKEKKKEKKEKKKKEKREKREKREKKEKRKRKNEDEEEREERRAIVKSTKPTKQGWQGWMQHDDFLRLDDSYDASLQSGGW</sequence>
<proteinExistence type="predicted"/>
<dbReference type="InParanoid" id="C1E4X2"/>
<dbReference type="AlphaFoldDB" id="C1E4X2"/>
<feature type="compositionally biased region" description="Basic and acidic residues" evidence="1">
    <location>
        <begin position="721"/>
        <end position="736"/>
    </location>
</feature>
<dbReference type="OMA" id="RIYWAND"/>
<name>C1E4X2_MICCC</name>
<evidence type="ECO:0000313" key="2">
    <source>
        <dbReference type="EMBL" id="ACO62791.1"/>
    </source>
</evidence>
<evidence type="ECO:0000256" key="1">
    <source>
        <dbReference type="SAM" id="MobiDB-lite"/>
    </source>
</evidence>